<reference evidence="3" key="2">
    <citation type="submission" date="2025-09" db="UniProtKB">
        <authorList>
            <consortium name="Ensembl"/>
        </authorList>
    </citation>
    <scope>IDENTIFICATION</scope>
</reference>
<evidence type="ECO:0000313" key="3">
    <source>
        <dbReference type="Ensembl" id="ENSMMOP00000020276.1"/>
    </source>
</evidence>
<sequence length="630" mass="69592">MERAACCADQRPVAERFDLLTEVFRCLQAGSCPVRSTAEVSAVVLSCVCGLPSAPVGYSRGSSEELTCIGLTTVGKIASTFTEQNLSLEVSLYFEEALRLLFEEMDLMSHLSNINCDLLYVLTSQGVVSPVWEQRCLQAFHSSAPSPELVACLWSLTEVLKRLIRGLLGKLLAAFDCSLSVLCSKLLPGVGNKALLHVVDFTGSSEWGTAFCLLMDLLEGLTASTLICEAGVCLQSQRLTHIHASALLKMISFSSECFVKKRVLLLLKRAVLQKTGEDWALGDMPFTALRHDHFNADMSVLAESVLTAVAANWLDSVHVDSASFFGGTRHMCGNDTQKSDSVMLRAISLCLLKSMELHVQIAMLIPVCLLTERILWGFLRRHNVQLKEATHLCCWVNLLFGEQDDDMMEASKALLSIFLHHRYNKYTDPRAACASGCNPHCHFLFLLQSISFDHSILLDFLISTETCFLEYFVRYLKFLRTECQGFSAVCVRTGTLVFHLQKLLASSCNMDSQNEHGDVRGPLPIRQSHFGSSYSSGLLTQPTSSLERPEGLSILVLQSMQTSRPNMATLSGHVTCEASARAVGCLSELREVVTRLQAKGLFPYNPSSLLKLLAKVENCSQHTHLSHFNK</sequence>
<name>A0A3Q3XCR5_MOLML</name>
<feature type="domain" description="Protein Lines N-terminal" evidence="1">
    <location>
        <begin position="167"/>
        <end position="490"/>
    </location>
</feature>
<evidence type="ECO:0000259" key="2">
    <source>
        <dbReference type="Pfam" id="PF14695"/>
    </source>
</evidence>
<dbReference type="Ensembl" id="ENSMMOT00000020610.1">
    <property type="protein sequence ID" value="ENSMMOP00000020276.1"/>
    <property type="gene ID" value="ENSMMOG00000015404.1"/>
</dbReference>
<dbReference type="InterPro" id="IPR032794">
    <property type="entry name" value="LINES_N"/>
</dbReference>
<dbReference type="AlphaFoldDB" id="A0A3Q3XCR5"/>
<accession>A0A3Q3XCR5</accession>
<feature type="domain" description="Protein Lines C-terminal" evidence="2">
    <location>
        <begin position="582"/>
        <end position="618"/>
    </location>
</feature>
<evidence type="ECO:0000259" key="1">
    <source>
        <dbReference type="Pfam" id="PF14694"/>
    </source>
</evidence>
<dbReference type="PANTHER" id="PTHR16057">
    <property type="entry name" value="WINS1, 2 PROTEIN"/>
    <property type="match status" value="1"/>
</dbReference>
<protein>
    <submittedName>
        <fullName evidence="3">Uncharacterized protein</fullName>
    </submittedName>
</protein>
<dbReference type="InterPro" id="IPR029415">
    <property type="entry name" value="Lines_C"/>
</dbReference>
<reference evidence="3" key="1">
    <citation type="submission" date="2025-08" db="UniProtKB">
        <authorList>
            <consortium name="Ensembl"/>
        </authorList>
    </citation>
    <scope>IDENTIFICATION</scope>
</reference>
<keyword evidence="4" id="KW-1185">Reference proteome</keyword>
<dbReference type="OMA" id="FYRIVKC"/>
<dbReference type="Pfam" id="PF14695">
    <property type="entry name" value="LINES_C"/>
    <property type="match status" value="1"/>
</dbReference>
<proteinExistence type="predicted"/>
<dbReference type="Proteomes" id="UP000261620">
    <property type="component" value="Unplaced"/>
</dbReference>
<evidence type="ECO:0000313" key="4">
    <source>
        <dbReference type="Proteomes" id="UP000261620"/>
    </source>
</evidence>
<dbReference type="InterPro" id="IPR024875">
    <property type="entry name" value="Protein_Lines"/>
</dbReference>
<dbReference type="PANTHER" id="PTHR16057:SF1">
    <property type="entry name" value="PROTEIN LINES HOMOLOG 1"/>
    <property type="match status" value="1"/>
</dbReference>
<organism evidence="3 4">
    <name type="scientific">Mola mola</name>
    <name type="common">Ocean sunfish</name>
    <name type="synonym">Tetraodon mola</name>
    <dbReference type="NCBI Taxonomy" id="94237"/>
    <lineage>
        <taxon>Eukaryota</taxon>
        <taxon>Metazoa</taxon>
        <taxon>Chordata</taxon>
        <taxon>Craniata</taxon>
        <taxon>Vertebrata</taxon>
        <taxon>Euteleostomi</taxon>
        <taxon>Actinopterygii</taxon>
        <taxon>Neopterygii</taxon>
        <taxon>Teleostei</taxon>
        <taxon>Neoteleostei</taxon>
        <taxon>Acanthomorphata</taxon>
        <taxon>Eupercaria</taxon>
        <taxon>Tetraodontiformes</taxon>
        <taxon>Molidae</taxon>
        <taxon>Mola</taxon>
    </lineage>
</organism>
<dbReference type="Pfam" id="PF14694">
    <property type="entry name" value="LINES_N"/>
    <property type="match status" value="1"/>
</dbReference>